<keyword evidence="5" id="KW-0808">Transferase</keyword>
<evidence type="ECO:0000313" key="10">
    <source>
        <dbReference type="EMBL" id="KAJ8423145.1"/>
    </source>
</evidence>
<dbReference type="SUPFAM" id="SSF53335">
    <property type="entry name" value="S-adenosyl-L-methionine-dependent methyltransferases"/>
    <property type="match status" value="1"/>
</dbReference>
<dbReference type="InterPro" id="IPR016461">
    <property type="entry name" value="COMT-like"/>
</dbReference>
<gene>
    <name evidence="10" type="ORF">Cgig2_011890</name>
</gene>
<feature type="active site" description="Proton acceptor" evidence="7">
    <location>
        <position position="252"/>
    </location>
</feature>
<dbReference type="GO" id="GO:0046983">
    <property type="term" value="F:protein dimerization activity"/>
    <property type="evidence" value="ECO:0007669"/>
    <property type="project" value="InterPro"/>
</dbReference>
<dbReference type="PIRSF" id="PIRSF005739">
    <property type="entry name" value="O-mtase"/>
    <property type="match status" value="1"/>
</dbReference>
<dbReference type="PROSITE" id="PS51683">
    <property type="entry name" value="SAM_OMT_II"/>
    <property type="match status" value="1"/>
</dbReference>
<dbReference type="InterPro" id="IPR001077">
    <property type="entry name" value="COMT_C"/>
</dbReference>
<evidence type="ECO:0000256" key="6">
    <source>
        <dbReference type="ARBA" id="ARBA00022691"/>
    </source>
</evidence>
<proteinExistence type="predicted"/>
<evidence type="ECO:0000256" key="7">
    <source>
        <dbReference type="PIRSR" id="PIRSR005739-1"/>
    </source>
</evidence>
<comment type="pathway">
    <text evidence="2">Aromatic compound metabolism.</text>
</comment>
<dbReference type="InterPro" id="IPR012967">
    <property type="entry name" value="COMT_dimerisation"/>
</dbReference>
<comment type="caution">
    <text evidence="10">The sequence shown here is derived from an EMBL/GenBank/DDBJ whole genome shotgun (WGS) entry which is preliminary data.</text>
</comment>
<evidence type="ECO:0000259" key="9">
    <source>
        <dbReference type="Pfam" id="PF08100"/>
    </source>
</evidence>
<dbReference type="SUPFAM" id="SSF46785">
    <property type="entry name" value="Winged helix' DNA-binding domain"/>
    <property type="match status" value="1"/>
</dbReference>
<evidence type="ECO:0000256" key="4">
    <source>
        <dbReference type="ARBA" id="ARBA00022603"/>
    </source>
</evidence>
<reference evidence="10" key="1">
    <citation type="submission" date="2022-04" db="EMBL/GenBank/DDBJ databases">
        <title>Carnegiea gigantea Genome sequencing and assembly v2.</title>
        <authorList>
            <person name="Copetti D."/>
            <person name="Sanderson M.J."/>
            <person name="Burquez A."/>
            <person name="Wojciechowski M.F."/>
        </authorList>
    </citation>
    <scope>NUCLEOTIDE SEQUENCE</scope>
    <source>
        <strain evidence="10">SGP5-SGP5p</strain>
        <tissue evidence="10">Aerial part</tissue>
    </source>
</reference>
<name>A0A9Q1GMA1_9CARY</name>
<dbReference type="Gene3D" id="1.10.10.10">
    <property type="entry name" value="Winged helix-like DNA-binding domain superfamily/Winged helix DNA-binding domain"/>
    <property type="match status" value="1"/>
</dbReference>
<dbReference type="OrthoDB" id="1606438at2759"/>
<comment type="pathway">
    <text evidence="1">Alkaloid biosynthesis.</text>
</comment>
<accession>A0A9Q1GMA1</accession>
<evidence type="ECO:0000256" key="5">
    <source>
        <dbReference type="ARBA" id="ARBA00022679"/>
    </source>
</evidence>
<feature type="domain" description="O-methyltransferase C-terminal" evidence="8">
    <location>
        <begin position="226"/>
        <end position="327"/>
    </location>
</feature>
<dbReference type="GO" id="GO:0032259">
    <property type="term" value="P:methylation"/>
    <property type="evidence" value="ECO:0007669"/>
    <property type="project" value="UniProtKB-KW"/>
</dbReference>
<dbReference type="InterPro" id="IPR036390">
    <property type="entry name" value="WH_DNA-bd_sf"/>
</dbReference>
<keyword evidence="4" id="KW-0489">Methyltransferase</keyword>
<dbReference type="Pfam" id="PF00891">
    <property type="entry name" value="Methyltransf_2"/>
    <property type="match status" value="1"/>
</dbReference>
<organism evidence="10 11">
    <name type="scientific">Carnegiea gigantea</name>
    <dbReference type="NCBI Taxonomy" id="171969"/>
    <lineage>
        <taxon>Eukaryota</taxon>
        <taxon>Viridiplantae</taxon>
        <taxon>Streptophyta</taxon>
        <taxon>Embryophyta</taxon>
        <taxon>Tracheophyta</taxon>
        <taxon>Spermatophyta</taxon>
        <taxon>Magnoliopsida</taxon>
        <taxon>eudicotyledons</taxon>
        <taxon>Gunneridae</taxon>
        <taxon>Pentapetalae</taxon>
        <taxon>Caryophyllales</taxon>
        <taxon>Cactineae</taxon>
        <taxon>Cactaceae</taxon>
        <taxon>Cactoideae</taxon>
        <taxon>Echinocereeae</taxon>
        <taxon>Carnegiea</taxon>
    </lineage>
</organism>
<dbReference type="InterPro" id="IPR029063">
    <property type="entry name" value="SAM-dependent_MTases_sf"/>
</dbReference>
<dbReference type="AlphaFoldDB" id="A0A9Q1GMA1"/>
<evidence type="ECO:0000256" key="1">
    <source>
        <dbReference type="ARBA" id="ARBA00004913"/>
    </source>
</evidence>
<evidence type="ECO:0000256" key="2">
    <source>
        <dbReference type="ARBA" id="ARBA00005211"/>
    </source>
</evidence>
<keyword evidence="11" id="KW-1185">Reference proteome</keyword>
<protein>
    <submittedName>
        <fullName evidence="10">Uncharacterized protein</fullName>
    </submittedName>
</protein>
<keyword evidence="6" id="KW-0949">S-adenosyl-L-methionine</keyword>
<dbReference type="Gene3D" id="3.40.50.150">
    <property type="entry name" value="Vaccinia Virus protein VP39"/>
    <property type="match status" value="2"/>
</dbReference>
<feature type="domain" description="O-methyltransferase dimerisation" evidence="9">
    <location>
        <begin position="26"/>
        <end position="117"/>
    </location>
</feature>
<dbReference type="GO" id="GO:0008171">
    <property type="term" value="F:O-methyltransferase activity"/>
    <property type="evidence" value="ECO:0007669"/>
    <property type="project" value="InterPro"/>
</dbReference>
<dbReference type="EMBL" id="JAKOGI010002044">
    <property type="protein sequence ID" value="KAJ8423145.1"/>
    <property type="molecule type" value="Genomic_DNA"/>
</dbReference>
<evidence type="ECO:0000256" key="3">
    <source>
        <dbReference type="ARBA" id="ARBA00011738"/>
    </source>
</evidence>
<dbReference type="PANTHER" id="PTHR11746">
    <property type="entry name" value="O-METHYLTRANSFERASE"/>
    <property type="match status" value="1"/>
</dbReference>
<dbReference type="Proteomes" id="UP001153076">
    <property type="component" value="Unassembled WGS sequence"/>
</dbReference>
<dbReference type="FunFam" id="1.10.10.10:FF:000357">
    <property type="entry name" value="Caffeic acid 3-O-methyltransferase"/>
    <property type="match status" value="1"/>
</dbReference>
<comment type="subunit">
    <text evidence="3">Homodimer.</text>
</comment>
<evidence type="ECO:0000313" key="11">
    <source>
        <dbReference type="Proteomes" id="UP001153076"/>
    </source>
</evidence>
<dbReference type="InterPro" id="IPR036388">
    <property type="entry name" value="WH-like_DNA-bd_sf"/>
</dbReference>
<dbReference type="Pfam" id="PF08100">
    <property type="entry name" value="Dimerisation"/>
    <property type="match status" value="1"/>
</dbReference>
<sequence length="347" mass="38545">MAPVITEEDNHNIMSEEMAWSYAMVLTAGSALPMVLKTVIELDVLEIIKRAGPGARLSPVEITAELPTQNPDAATMLDRLLQLLASYSILTPFVRNLPDGRVERLYGLAPVCQFLTKDQDGHSLATATLLCLDMSCTEAWYHVKDAILEGALPYERSHGMSIFAHCAGDYRLSKLFNNAMVDVSTMVVKKILANYKGFEDVSTLVDMGGNKGASLSMIISKYPNIRGVTHIGGDMFVSVPKADAIFMKSVFHNWDDEHCIKFMKNCYTALPDHGKVIACEIFIPTIPETNDVARMAYNYDTFMMVTCNARERTKLEFEALGKAAGFEGFRVACSAYDFKVMEFLKKN</sequence>
<evidence type="ECO:0000259" key="8">
    <source>
        <dbReference type="Pfam" id="PF00891"/>
    </source>
</evidence>